<dbReference type="CTD" id="63901"/>
<feature type="region of interest" description="Disordered" evidence="1">
    <location>
        <begin position="1"/>
        <end position="66"/>
    </location>
</feature>
<feature type="compositionally biased region" description="Polar residues" evidence="1">
    <location>
        <begin position="52"/>
        <end position="66"/>
    </location>
</feature>
<protein>
    <submittedName>
        <fullName evidence="3 4">Protein FAM111A</fullName>
    </submittedName>
</protein>
<reference evidence="3 4" key="1">
    <citation type="submission" date="2025-04" db="UniProtKB">
        <authorList>
            <consortium name="RefSeq"/>
        </authorList>
    </citation>
    <scope>IDENTIFICATION</scope>
    <source>
        <tissue evidence="3 4">Kidney</tissue>
    </source>
</reference>
<organism evidence="2 4">
    <name type="scientific">Pteropus vampyrus</name>
    <name type="common">Large flying fox</name>
    <dbReference type="NCBI Taxonomy" id="132908"/>
    <lineage>
        <taxon>Eukaryota</taxon>
        <taxon>Metazoa</taxon>
        <taxon>Chordata</taxon>
        <taxon>Craniata</taxon>
        <taxon>Vertebrata</taxon>
        <taxon>Euteleostomi</taxon>
        <taxon>Mammalia</taxon>
        <taxon>Eutheria</taxon>
        <taxon>Laurasiatheria</taxon>
        <taxon>Chiroptera</taxon>
        <taxon>Yinpterochiroptera</taxon>
        <taxon>Pteropodoidea</taxon>
        <taxon>Pteropodidae</taxon>
        <taxon>Pteropodinae</taxon>
        <taxon>Pteropus</taxon>
    </lineage>
</organism>
<dbReference type="GeneID" id="105305039"/>
<dbReference type="Proteomes" id="UP000515202">
    <property type="component" value="Unplaced"/>
</dbReference>
<accession>A0A6P3R9R2</accession>
<proteinExistence type="predicted"/>
<evidence type="ECO:0000313" key="3">
    <source>
        <dbReference type="RefSeq" id="XP_011377771.1"/>
    </source>
</evidence>
<dbReference type="Gene3D" id="2.40.10.10">
    <property type="entry name" value="Trypsin-like serine proteases"/>
    <property type="match status" value="1"/>
</dbReference>
<dbReference type="Pfam" id="PF13365">
    <property type="entry name" value="Trypsin_2"/>
    <property type="match status" value="1"/>
</dbReference>
<feature type="compositionally biased region" description="Basic and acidic residues" evidence="1">
    <location>
        <begin position="276"/>
        <end position="288"/>
    </location>
</feature>
<gene>
    <name evidence="3 4" type="primary">FAM111A</name>
</gene>
<dbReference type="AlphaFoldDB" id="A0A6P3R9R2"/>
<dbReference type="InterPro" id="IPR009003">
    <property type="entry name" value="Peptidase_S1_PA"/>
</dbReference>
<dbReference type="OrthoDB" id="10025068at2759"/>
<dbReference type="PANTHER" id="PTHR14389:SF14">
    <property type="entry name" value="SERINE PROTEASE FAM111A"/>
    <property type="match status" value="1"/>
</dbReference>
<dbReference type="SUPFAM" id="SSF50494">
    <property type="entry name" value="Trypsin-like serine proteases"/>
    <property type="match status" value="1"/>
</dbReference>
<evidence type="ECO:0000313" key="4">
    <source>
        <dbReference type="RefSeq" id="XP_011377772.1"/>
    </source>
</evidence>
<sequence length="604" mass="68709">MSSKKRRSQKASSTLKNIKKIDQYFPQVTKEQENISSIPQMKTSSRKGPKDITNTQAQTPKDQATSKNKVIHVTLDIHHRKNKKMKYILRHPESGSLYKALNTLQAVKEEVKTHQGQEMLVRGMEGIEGYLNLGMPLSCLPGECHLIITFAQSKSKEKEENQIFGRHDRASTDCVKFFIHAIGKRTKRIVKCGELHKEGHKLCVFAFKGETIKDAVCKDGRFLSFLENDYWKLIENLDSVVENTQPVVDDLEGKLFQVEVEKGMGSWAPAPQNPESETRNTSESKEATMDQYPSLQRECEKIRESFDKQMKKEKKLFQLHKTNFGKLTKNSTAVKTHKLLSRLSNSVGYIRWDNNGNVGSATCFVFRGLYIFTCRHVIEDIVGRGIEQSKWADIIGQCVRVTFDYEDIPRKDEECFCVEPWFEVSDITLDYAVLQLKENGQQLPSGLYDGIVPVPPNGLIYIIGHPSGEAKSTDACAIIPQGEREEKCQEHLQARKAEGFSDIPYICMHTQKSFQEMVHRNNVITYNTTFYFGSSGSPVFDAKGSLVAMHSAGFAYDYQKGHSSIIEFGPTMESILQHIKQNYGMWYEDVCITQQEVEMASDED</sequence>
<dbReference type="GO" id="GO:0005634">
    <property type="term" value="C:nucleus"/>
    <property type="evidence" value="ECO:0007669"/>
    <property type="project" value="TreeGrafter"/>
</dbReference>
<evidence type="ECO:0000313" key="2">
    <source>
        <dbReference type="Proteomes" id="UP000515202"/>
    </source>
</evidence>
<dbReference type="RefSeq" id="XP_011377772.1">
    <property type="nucleotide sequence ID" value="XM_011379470.2"/>
</dbReference>
<feature type="compositionally biased region" description="Polar residues" evidence="1">
    <location>
        <begin position="34"/>
        <end position="43"/>
    </location>
</feature>
<dbReference type="InterPro" id="IPR043504">
    <property type="entry name" value="Peptidase_S1_PA_chymotrypsin"/>
</dbReference>
<dbReference type="GO" id="GO:0006260">
    <property type="term" value="P:DNA replication"/>
    <property type="evidence" value="ECO:0007669"/>
    <property type="project" value="TreeGrafter"/>
</dbReference>
<feature type="region of interest" description="Disordered" evidence="1">
    <location>
        <begin position="265"/>
        <end position="291"/>
    </location>
</feature>
<name>A0A6P3R9R2_PTEVA</name>
<dbReference type="PANTHER" id="PTHR14389">
    <property type="entry name" value="SI:CH1073-475A24.1"/>
    <property type="match status" value="1"/>
</dbReference>
<keyword evidence="2" id="KW-1185">Reference proteome</keyword>
<dbReference type="GO" id="GO:0000785">
    <property type="term" value="C:chromatin"/>
    <property type="evidence" value="ECO:0007669"/>
    <property type="project" value="TreeGrafter"/>
</dbReference>
<dbReference type="KEGG" id="pvp:105305039"/>
<evidence type="ECO:0000256" key="1">
    <source>
        <dbReference type="SAM" id="MobiDB-lite"/>
    </source>
</evidence>
<dbReference type="RefSeq" id="XP_011377771.1">
    <property type="nucleotide sequence ID" value="XM_011379469.2"/>
</dbReference>